<evidence type="ECO:0000256" key="2">
    <source>
        <dbReference type="ARBA" id="ARBA00022475"/>
    </source>
</evidence>
<comment type="subcellular location">
    <subcellularLocation>
        <location evidence="1">Cell membrane</location>
        <topology evidence="1">Multi-pass membrane protein</topology>
    </subcellularLocation>
</comment>
<keyword evidence="8" id="KW-1185">Reference proteome</keyword>
<feature type="transmembrane region" description="Helical" evidence="6">
    <location>
        <begin position="114"/>
        <end position="133"/>
    </location>
</feature>
<feature type="transmembrane region" description="Helical" evidence="6">
    <location>
        <begin position="287"/>
        <end position="308"/>
    </location>
</feature>
<feature type="transmembrane region" description="Helical" evidence="6">
    <location>
        <begin position="40"/>
        <end position="63"/>
    </location>
</feature>
<dbReference type="PANTHER" id="PTHR30250:SF11">
    <property type="entry name" value="O-ANTIGEN TRANSPORTER-RELATED"/>
    <property type="match status" value="1"/>
</dbReference>
<feature type="transmembrane region" description="Helical" evidence="6">
    <location>
        <begin position="7"/>
        <end position="34"/>
    </location>
</feature>
<gene>
    <name evidence="7" type="ORF">VCR4J5_1470037</name>
</gene>
<evidence type="ECO:0000256" key="1">
    <source>
        <dbReference type="ARBA" id="ARBA00004651"/>
    </source>
</evidence>
<dbReference type="PANTHER" id="PTHR30250">
    <property type="entry name" value="PST FAMILY PREDICTED COLANIC ACID TRANSPORTER"/>
    <property type="match status" value="1"/>
</dbReference>
<protein>
    <recommendedName>
        <fullName evidence="9">O-antigen/teichoic acid export membrane protein</fullName>
    </recommendedName>
</protein>
<reference evidence="7 8" key="1">
    <citation type="submission" date="2014-06" db="EMBL/GenBank/DDBJ databases">
        <authorList>
            <person name="Le Roux F."/>
        </authorList>
    </citation>
    <scope>NUCLEOTIDE SEQUENCE [LARGE SCALE GENOMIC DNA]</scope>
    <source>
        <strain evidence="7 8">J5-4</strain>
    </source>
</reference>
<keyword evidence="3 6" id="KW-0812">Transmembrane</keyword>
<feature type="transmembrane region" description="Helical" evidence="6">
    <location>
        <begin position="243"/>
        <end position="266"/>
    </location>
</feature>
<feature type="transmembrane region" description="Helical" evidence="6">
    <location>
        <begin position="358"/>
        <end position="380"/>
    </location>
</feature>
<evidence type="ECO:0000256" key="3">
    <source>
        <dbReference type="ARBA" id="ARBA00022692"/>
    </source>
</evidence>
<feature type="transmembrane region" description="Helical" evidence="6">
    <location>
        <begin position="328"/>
        <end position="351"/>
    </location>
</feature>
<accession>A0ABP1WTW9</accession>
<comment type="caution">
    <text evidence="7">The sequence shown here is derived from an EMBL/GenBank/DDBJ whole genome shotgun (WGS) entry which is preliminary data.</text>
</comment>
<dbReference type="InterPro" id="IPR050833">
    <property type="entry name" value="Poly_Biosynth_Transport"/>
</dbReference>
<evidence type="ECO:0000313" key="8">
    <source>
        <dbReference type="Proteomes" id="UP000049077"/>
    </source>
</evidence>
<proteinExistence type="predicted"/>
<dbReference type="Proteomes" id="UP000049077">
    <property type="component" value="Unassembled WGS sequence"/>
</dbReference>
<feature type="transmembrane region" description="Helical" evidence="6">
    <location>
        <begin position="167"/>
        <end position="185"/>
    </location>
</feature>
<evidence type="ECO:0000256" key="6">
    <source>
        <dbReference type="SAM" id="Phobius"/>
    </source>
</evidence>
<keyword evidence="4 6" id="KW-1133">Transmembrane helix</keyword>
<evidence type="ECO:0000256" key="4">
    <source>
        <dbReference type="ARBA" id="ARBA00022989"/>
    </source>
</evidence>
<organism evidence="7 8">
    <name type="scientific">Vibrio crassostreae</name>
    <dbReference type="NCBI Taxonomy" id="246167"/>
    <lineage>
        <taxon>Bacteria</taxon>
        <taxon>Pseudomonadati</taxon>
        <taxon>Pseudomonadota</taxon>
        <taxon>Gammaproteobacteria</taxon>
        <taxon>Vibrionales</taxon>
        <taxon>Vibrionaceae</taxon>
        <taxon>Vibrio</taxon>
    </lineage>
</organism>
<dbReference type="RefSeq" id="WP_048661384.1">
    <property type="nucleotide sequence ID" value="NZ_CAWMAN010000103.1"/>
</dbReference>
<evidence type="ECO:0000313" key="7">
    <source>
        <dbReference type="EMBL" id="CDT05316.1"/>
    </source>
</evidence>
<evidence type="ECO:0008006" key="9">
    <source>
        <dbReference type="Google" id="ProtNLM"/>
    </source>
</evidence>
<feature type="transmembrane region" description="Helical" evidence="6">
    <location>
        <begin position="386"/>
        <end position="405"/>
    </location>
</feature>
<dbReference type="Pfam" id="PF13440">
    <property type="entry name" value="Polysacc_synt_3"/>
    <property type="match status" value="1"/>
</dbReference>
<sequence>MSNRKAIFSLFLNIGSNVFSQILIVIFIPILARIYKPEDFALATLFLGVASCFVSISSLRLSVTIPIAENKEEKGRALVLSASIVILLSLLFFIFSKTWPIFDDIGLGKYKNVIFAYMMVLSFNSILTGVIISSGNYNFIGGSKVLTSVVLNFSRLFISYAGLSSGLIYSLIISEVIAFFVLLYGSRTAIKNYTLNHKFVKKDYVLFIRKYKDYPKYQVLSQFVLISSQYAPVFMMSKSYSAMQIGFFVMANNLVSMPVNSIGLALSQIYLGEYRKQEKRRKIFKHSIFIVLLFMISSLPFVFILYIWGESIVEFILGEQWKKAAPLISMLIFLGAAKLCMAVISQSLNIFKAQKLQLGINILFFFSSYLSLYAGIYYKFDFDSTVLSYTVFGSVALLIGVILTLRNIKINSTDNEVIYKKY</sequence>
<name>A0ABP1WTW9_9VIBR</name>
<evidence type="ECO:0000256" key="5">
    <source>
        <dbReference type="ARBA" id="ARBA00023136"/>
    </source>
</evidence>
<dbReference type="EMBL" id="CCJX01000054">
    <property type="protein sequence ID" value="CDT05316.1"/>
    <property type="molecule type" value="Genomic_DNA"/>
</dbReference>
<keyword evidence="5 6" id="KW-0472">Membrane</keyword>
<keyword evidence="2" id="KW-1003">Cell membrane</keyword>
<feature type="transmembrane region" description="Helical" evidence="6">
    <location>
        <begin position="75"/>
        <end position="94"/>
    </location>
</feature>